<name>A0A1Y2BWQ8_9FUNG</name>
<feature type="region of interest" description="Disordered" evidence="1">
    <location>
        <begin position="92"/>
        <end position="123"/>
    </location>
</feature>
<dbReference type="OrthoDB" id="10391682at2759"/>
<evidence type="ECO:0000313" key="3">
    <source>
        <dbReference type="Proteomes" id="UP000193642"/>
    </source>
</evidence>
<dbReference type="Proteomes" id="UP000193642">
    <property type="component" value="Unassembled WGS sequence"/>
</dbReference>
<proteinExistence type="predicted"/>
<dbReference type="EMBL" id="MCGO01000041">
    <property type="protein sequence ID" value="ORY39178.1"/>
    <property type="molecule type" value="Genomic_DNA"/>
</dbReference>
<gene>
    <name evidence="2" type="ORF">BCR33DRAFT_720414</name>
</gene>
<comment type="caution">
    <text evidence="2">The sequence shown here is derived from an EMBL/GenBank/DDBJ whole genome shotgun (WGS) entry which is preliminary data.</text>
</comment>
<evidence type="ECO:0000256" key="1">
    <source>
        <dbReference type="SAM" id="MobiDB-lite"/>
    </source>
</evidence>
<reference evidence="2 3" key="1">
    <citation type="submission" date="2016-07" db="EMBL/GenBank/DDBJ databases">
        <title>Pervasive Adenine N6-methylation of Active Genes in Fungi.</title>
        <authorList>
            <consortium name="DOE Joint Genome Institute"/>
            <person name="Mondo S.J."/>
            <person name="Dannebaum R.O."/>
            <person name="Kuo R.C."/>
            <person name="Labutti K."/>
            <person name="Haridas S."/>
            <person name="Kuo A."/>
            <person name="Salamov A."/>
            <person name="Ahrendt S.R."/>
            <person name="Lipzen A."/>
            <person name="Sullivan W."/>
            <person name="Andreopoulos W.B."/>
            <person name="Clum A."/>
            <person name="Lindquist E."/>
            <person name="Daum C."/>
            <person name="Ramamoorthy G.K."/>
            <person name="Gryganskyi A."/>
            <person name="Culley D."/>
            <person name="Magnuson J.K."/>
            <person name="James T.Y."/>
            <person name="O'Malley M.A."/>
            <person name="Stajich J.E."/>
            <person name="Spatafora J.W."/>
            <person name="Visel A."/>
            <person name="Grigoriev I.V."/>
        </authorList>
    </citation>
    <scope>NUCLEOTIDE SEQUENCE [LARGE SCALE GENOMIC DNA]</scope>
    <source>
        <strain evidence="2 3">JEL800</strain>
    </source>
</reference>
<feature type="compositionally biased region" description="Low complexity" evidence="1">
    <location>
        <begin position="112"/>
        <end position="123"/>
    </location>
</feature>
<accession>A0A1Y2BWQ8</accession>
<feature type="region of interest" description="Disordered" evidence="1">
    <location>
        <begin position="1"/>
        <end position="75"/>
    </location>
</feature>
<dbReference type="AlphaFoldDB" id="A0A1Y2BWQ8"/>
<protein>
    <submittedName>
        <fullName evidence="2">Uncharacterized protein</fullName>
    </submittedName>
</protein>
<organism evidence="2 3">
    <name type="scientific">Rhizoclosmatium globosum</name>
    <dbReference type="NCBI Taxonomy" id="329046"/>
    <lineage>
        <taxon>Eukaryota</taxon>
        <taxon>Fungi</taxon>
        <taxon>Fungi incertae sedis</taxon>
        <taxon>Chytridiomycota</taxon>
        <taxon>Chytridiomycota incertae sedis</taxon>
        <taxon>Chytridiomycetes</taxon>
        <taxon>Chytridiales</taxon>
        <taxon>Chytriomycetaceae</taxon>
        <taxon>Rhizoclosmatium</taxon>
    </lineage>
</organism>
<keyword evidence="3" id="KW-1185">Reference proteome</keyword>
<sequence length="206" mass="23066">MTITNLTALFDMPGSGGKRKRSTGSERVPGASCKRSTGQPQHPVVNYHPGPGSAIITQQLSQPQPQPPPPRPTRHDQQLQILLYLQKLHREQLSTPESESQIKVEHAPCPAPTQTQTPQPQPIAKQPSISFLNMIHNQFQAFVHPRQNTQLCLTQNAQLLPTPPEINADTLMDVPLLRECTTDYGTEFDINEDFDYGQFLDLQKMD</sequence>
<evidence type="ECO:0000313" key="2">
    <source>
        <dbReference type="EMBL" id="ORY39178.1"/>
    </source>
</evidence>
<feature type="non-terminal residue" evidence="2">
    <location>
        <position position="206"/>
    </location>
</feature>